<protein>
    <submittedName>
        <fullName evidence="1">Uncharacterized protein</fullName>
    </submittedName>
</protein>
<organism evidence="1 2">
    <name type="scientific">Rheinheimera nanhaiensis E407-8</name>
    <dbReference type="NCBI Taxonomy" id="562729"/>
    <lineage>
        <taxon>Bacteria</taxon>
        <taxon>Pseudomonadati</taxon>
        <taxon>Pseudomonadota</taxon>
        <taxon>Gammaproteobacteria</taxon>
        <taxon>Chromatiales</taxon>
        <taxon>Chromatiaceae</taxon>
        <taxon>Rheinheimera</taxon>
    </lineage>
</organism>
<evidence type="ECO:0000313" key="1">
    <source>
        <dbReference type="EMBL" id="GAB60624.1"/>
    </source>
</evidence>
<dbReference type="EMBL" id="BAFK01000035">
    <property type="protein sequence ID" value="GAB60624.1"/>
    <property type="molecule type" value="Genomic_DNA"/>
</dbReference>
<gene>
    <name evidence="1" type="ORF">RNAN_3650</name>
</gene>
<dbReference type="Proteomes" id="UP000004374">
    <property type="component" value="Unassembled WGS sequence"/>
</dbReference>
<dbReference type="AlphaFoldDB" id="I1E2U6"/>
<sequence length="43" mass="4549">MHHAWPGAGSKPVTLTTAGSIVVFLLHYRVNPAQASAISVICF</sequence>
<evidence type="ECO:0000313" key="2">
    <source>
        <dbReference type="Proteomes" id="UP000004374"/>
    </source>
</evidence>
<accession>I1E2U6</accession>
<keyword evidence="2" id="KW-1185">Reference proteome</keyword>
<proteinExistence type="predicted"/>
<comment type="caution">
    <text evidence="1">The sequence shown here is derived from an EMBL/GenBank/DDBJ whole genome shotgun (WGS) entry which is preliminary data.</text>
</comment>
<name>I1E2U6_9GAMM</name>
<reference evidence="1 2" key="1">
    <citation type="journal article" date="2012" name="J. Bacteriol.">
        <title>Genome Sequence of the Protease-Producing Bacterium Rheinheimera nanhaiensis E407-8T, Isolated from Deep-Sea Sediment of the South China Sea.</title>
        <authorList>
            <person name="Zhang X.-Y."/>
            <person name="Zhang Y.-J."/>
            <person name="Qin Q.-L."/>
            <person name="Xie B.-B."/>
            <person name="Chen X.-L."/>
            <person name="Zhou B.-C."/>
            <person name="Zhang Y.-Z."/>
        </authorList>
    </citation>
    <scope>NUCLEOTIDE SEQUENCE [LARGE SCALE GENOMIC DNA]</scope>
    <source>
        <strain evidence="1 2">E407-8</strain>
    </source>
</reference>